<keyword evidence="1" id="KW-0812">Transmembrane</keyword>
<proteinExistence type="predicted"/>
<evidence type="ECO:0000313" key="3">
    <source>
        <dbReference type="Proteomes" id="UP001238088"/>
    </source>
</evidence>
<sequence length="110" mass="12850">MLQRSKGFLLAELIITLAGWLMIAGIMIPLVIRIITSSIDTKMEFEASQYLYEYLIRANQEGFNPSPFFVPERHKVFDLTIRGGLKDVLEICVVYEDPYKKRREICEIYE</sequence>
<dbReference type="RefSeq" id="WP_307472972.1">
    <property type="nucleotide sequence ID" value="NZ_JAUSUB010000004.1"/>
</dbReference>
<keyword evidence="1" id="KW-1133">Transmembrane helix</keyword>
<evidence type="ECO:0000256" key="1">
    <source>
        <dbReference type="SAM" id="Phobius"/>
    </source>
</evidence>
<gene>
    <name evidence="2" type="ORF">J2S17_001295</name>
</gene>
<evidence type="ECO:0000313" key="2">
    <source>
        <dbReference type="EMBL" id="MDQ0269424.1"/>
    </source>
</evidence>
<protein>
    <recommendedName>
        <fullName evidence="4">Type II secretion system protein</fullName>
    </recommendedName>
</protein>
<accession>A0ABU0ADV9</accession>
<feature type="transmembrane region" description="Helical" evidence="1">
    <location>
        <begin position="7"/>
        <end position="32"/>
    </location>
</feature>
<dbReference type="EMBL" id="JAUSUB010000004">
    <property type="protein sequence ID" value="MDQ0269424.1"/>
    <property type="molecule type" value="Genomic_DNA"/>
</dbReference>
<keyword evidence="1" id="KW-0472">Membrane</keyword>
<keyword evidence="3" id="KW-1185">Reference proteome</keyword>
<dbReference type="Proteomes" id="UP001238088">
    <property type="component" value="Unassembled WGS sequence"/>
</dbReference>
<comment type="caution">
    <text evidence="2">The sequence shown here is derived from an EMBL/GenBank/DDBJ whole genome shotgun (WGS) entry which is preliminary data.</text>
</comment>
<reference evidence="2 3" key="1">
    <citation type="submission" date="2023-07" db="EMBL/GenBank/DDBJ databases">
        <title>Genomic Encyclopedia of Type Strains, Phase IV (KMG-IV): sequencing the most valuable type-strain genomes for metagenomic binning, comparative biology and taxonomic classification.</title>
        <authorList>
            <person name="Goeker M."/>
        </authorList>
    </citation>
    <scope>NUCLEOTIDE SEQUENCE [LARGE SCALE GENOMIC DNA]</scope>
    <source>
        <strain evidence="2 3">DSM 23494</strain>
    </source>
</reference>
<name>A0ABU0ADV9_9BACI</name>
<evidence type="ECO:0008006" key="4">
    <source>
        <dbReference type="Google" id="ProtNLM"/>
    </source>
</evidence>
<organism evidence="2 3">
    <name type="scientific">Cytobacillus purgationiresistens</name>
    <dbReference type="NCBI Taxonomy" id="863449"/>
    <lineage>
        <taxon>Bacteria</taxon>
        <taxon>Bacillati</taxon>
        <taxon>Bacillota</taxon>
        <taxon>Bacilli</taxon>
        <taxon>Bacillales</taxon>
        <taxon>Bacillaceae</taxon>
        <taxon>Cytobacillus</taxon>
    </lineage>
</organism>